<proteinExistence type="predicted"/>
<dbReference type="InterPro" id="IPR008930">
    <property type="entry name" value="Terpenoid_cyclase/PrenylTrfase"/>
</dbReference>
<sequence>MRFSSLSMMGTTHLRCTDCIIAALLVHPNYQSNKNLIYEAQKIMLGHRGKWAYAFHLPKKEVKEGLTKCLPDIIKKQQSSGLWKRKYAKVYTYGLLRALKHAELLEQDIFRYDLYKSFRQNTDLISILVRKNIMNENNVNIENVVANLFSNQQQNGSWFNSLSATCFQLLILNELGISANHELVSLAIKWIFDQFYKTFEGRAKTWTFDFENIFLTDNYAAEQNGFQQVAPEHGRNPCIGSLLSGVDSFIRQNPLITTAITLYTLTRLGYGNDKRIVDAYDSLYNLRSIHLINGEITDNIGWCTGLYRPKSLHYDIERSGVSFDDYLQVVKERKIKQRKKTIY</sequence>
<gene>
    <name evidence="1" type="ORF">LCGC14_0584740</name>
</gene>
<dbReference type="AlphaFoldDB" id="A0A0F9RKC6"/>
<comment type="caution">
    <text evidence="1">The sequence shown here is derived from an EMBL/GenBank/DDBJ whole genome shotgun (WGS) entry which is preliminary data.</text>
</comment>
<dbReference type="SUPFAM" id="SSF48239">
    <property type="entry name" value="Terpenoid cyclases/Protein prenyltransferases"/>
    <property type="match status" value="1"/>
</dbReference>
<protein>
    <submittedName>
        <fullName evidence="1">Uncharacterized protein</fullName>
    </submittedName>
</protein>
<organism evidence="1">
    <name type="scientific">marine sediment metagenome</name>
    <dbReference type="NCBI Taxonomy" id="412755"/>
    <lineage>
        <taxon>unclassified sequences</taxon>
        <taxon>metagenomes</taxon>
        <taxon>ecological metagenomes</taxon>
    </lineage>
</organism>
<name>A0A0F9RKC6_9ZZZZ</name>
<dbReference type="Gene3D" id="1.50.10.20">
    <property type="match status" value="1"/>
</dbReference>
<reference evidence="1" key="1">
    <citation type="journal article" date="2015" name="Nature">
        <title>Complex archaea that bridge the gap between prokaryotes and eukaryotes.</title>
        <authorList>
            <person name="Spang A."/>
            <person name="Saw J.H."/>
            <person name="Jorgensen S.L."/>
            <person name="Zaremba-Niedzwiedzka K."/>
            <person name="Martijn J."/>
            <person name="Lind A.E."/>
            <person name="van Eijk R."/>
            <person name="Schleper C."/>
            <person name="Guy L."/>
            <person name="Ettema T.J."/>
        </authorList>
    </citation>
    <scope>NUCLEOTIDE SEQUENCE</scope>
</reference>
<accession>A0A0F9RKC6</accession>
<dbReference type="EMBL" id="LAZR01000896">
    <property type="protein sequence ID" value="KKN55204.1"/>
    <property type="molecule type" value="Genomic_DNA"/>
</dbReference>
<evidence type="ECO:0000313" key="1">
    <source>
        <dbReference type="EMBL" id="KKN55204.1"/>
    </source>
</evidence>